<proteinExistence type="predicted"/>
<organism evidence="1 2">
    <name type="scientific">Niallia taxi</name>
    <dbReference type="NCBI Taxonomy" id="2499688"/>
    <lineage>
        <taxon>Bacteria</taxon>
        <taxon>Bacillati</taxon>
        <taxon>Bacillota</taxon>
        <taxon>Bacilli</taxon>
        <taxon>Bacillales</taxon>
        <taxon>Bacillaceae</taxon>
        <taxon>Niallia</taxon>
    </lineage>
</organism>
<accession>A0A3S3SG72</accession>
<dbReference type="Gene3D" id="1.10.287.1100">
    <property type="entry name" value="Sporulation inhibitor A"/>
    <property type="match status" value="1"/>
</dbReference>
<dbReference type="Pfam" id="PF08970">
    <property type="entry name" value="Sda"/>
    <property type="match status" value="1"/>
</dbReference>
<dbReference type="AlphaFoldDB" id="A0A3S3SG72"/>
<protein>
    <submittedName>
        <fullName evidence="1">Sporulation histidine kinase inhibitor Sda</fullName>
    </submittedName>
</protein>
<dbReference type="InterPro" id="IPR015064">
    <property type="entry name" value="Sda"/>
</dbReference>
<dbReference type="EMBL" id="RZTZ01000024">
    <property type="protein sequence ID" value="RVT56617.1"/>
    <property type="molecule type" value="Genomic_DNA"/>
</dbReference>
<evidence type="ECO:0000313" key="2">
    <source>
        <dbReference type="Proteomes" id="UP000288024"/>
    </source>
</evidence>
<dbReference type="GeneID" id="87620221"/>
<dbReference type="SUPFAM" id="SSF100985">
    <property type="entry name" value="Sporulation inhibitor Sda"/>
    <property type="match status" value="1"/>
</dbReference>
<sequence length="62" mass="7495">MSSLRLLSDKSLLFAYRHAQRLNLDMEFITMLKQEITERKLIHIVFNKNTKILFNQQNKRES</sequence>
<evidence type="ECO:0000313" key="1">
    <source>
        <dbReference type="EMBL" id="RVT56617.1"/>
    </source>
</evidence>
<reference evidence="1 2" key="1">
    <citation type="submission" date="2019-01" db="EMBL/GenBank/DDBJ databases">
        <title>Bacillus sp. M5HDSG1-1, whole genome shotgun sequence.</title>
        <authorList>
            <person name="Tuo L."/>
        </authorList>
    </citation>
    <scope>NUCLEOTIDE SEQUENCE [LARGE SCALE GENOMIC DNA]</scope>
    <source>
        <strain evidence="1 2">M5HDSG1-1</strain>
    </source>
</reference>
<comment type="caution">
    <text evidence="1">The sequence shown here is derived from an EMBL/GenBank/DDBJ whole genome shotgun (WGS) entry which is preliminary data.</text>
</comment>
<dbReference type="RefSeq" id="WP_127742691.1">
    <property type="nucleotide sequence ID" value="NZ_JAMAVA010000002.1"/>
</dbReference>
<dbReference type="InterPro" id="IPR036916">
    <property type="entry name" value="Sda_sf"/>
</dbReference>
<name>A0A3S3SG72_9BACI</name>
<dbReference type="Proteomes" id="UP000288024">
    <property type="component" value="Unassembled WGS sequence"/>
</dbReference>
<keyword evidence="2" id="KW-1185">Reference proteome</keyword>
<gene>
    <name evidence="1" type="ORF">EM808_26920</name>
</gene>